<dbReference type="InterPro" id="IPR011763">
    <property type="entry name" value="COA_CT_C"/>
</dbReference>
<reference evidence="5" key="1">
    <citation type="journal article" date="2013" name="Nature">
        <title>Pan genome of the phytoplankton Emiliania underpins its global distribution.</title>
        <authorList>
            <person name="Read B.A."/>
            <person name="Kegel J."/>
            <person name="Klute M.J."/>
            <person name="Kuo A."/>
            <person name="Lefebvre S.C."/>
            <person name="Maumus F."/>
            <person name="Mayer C."/>
            <person name="Miller J."/>
            <person name="Monier A."/>
            <person name="Salamov A."/>
            <person name="Young J."/>
            <person name="Aguilar M."/>
            <person name="Claverie J.M."/>
            <person name="Frickenhaus S."/>
            <person name="Gonzalez K."/>
            <person name="Herman E.K."/>
            <person name="Lin Y.C."/>
            <person name="Napier J."/>
            <person name="Ogata H."/>
            <person name="Sarno A.F."/>
            <person name="Shmutz J."/>
            <person name="Schroeder D."/>
            <person name="de Vargas C."/>
            <person name="Verret F."/>
            <person name="von Dassow P."/>
            <person name="Valentin K."/>
            <person name="Van de Peer Y."/>
            <person name="Wheeler G."/>
            <person name="Dacks J.B."/>
            <person name="Delwiche C.F."/>
            <person name="Dyhrman S.T."/>
            <person name="Glockner G."/>
            <person name="John U."/>
            <person name="Richards T."/>
            <person name="Worden A.Z."/>
            <person name="Zhang X."/>
            <person name="Grigoriev I.V."/>
            <person name="Allen A.E."/>
            <person name="Bidle K."/>
            <person name="Borodovsky M."/>
            <person name="Bowler C."/>
            <person name="Brownlee C."/>
            <person name="Cock J.M."/>
            <person name="Elias M."/>
            <person name="Gladyshev V.N."/>
            <person name="Groth M."/>
            <person name="Guda C."/>
            <person name="Hadaegh A."/>
            <person name="Iglesias-Rodriguez M.D."/>
            <person name="Jenkins J."/>
            <person name="Jones B.M."/>
            <person name="Lawson T."/>
            <person name="Leese F."/>
            <person name="Lindquist E."/>
            <person name="Lobanov A."/>
            <person name="Lomsadze A."/>
            <person name="Malik S.B."/>
            <person name="Marsh M.E."/>
            <person name="Mackinder L."/>
            <person name="Mock T."/>
            <person name="Mueller-Roeber B."/>
            <person name="Pagarete A."/>
            <person name="Parker M."/>
            <person name="Probert I."/>
            <person name="Quesneville H."/>
            <person name="Raines C."/>
            <person name="Rensing S.A."/>
            <person name="Riano-Pachon D.M."/>
            <person name="Richier S."/>
            <person name="Rokitta S."/>
            <person name="Shiraiwa Y."/>
            <person name="Soanes D.M."/>
            <person name="van der Giezen M."/>
            <person name="Wahlund T.M."/>
            <person name="Williams B."/>
            <person name="Wilson W."/>
            <person name="Wolfe G."/>
            <person name="Wurch L.L."/>
        </authorList>
    </citation>
    <scope>NUCLEOTIDE SEQUENCE</scope>
</reference>
<protein>
    <recommendedName>
        <fullName evidence="6">Acetyl-CoA carboxylase</fullName>
    </recommendedName>
</protein>
<dbReference type="GO" id="GO:0005524">
    <property type="term" value="F:ATP binding"/>
    <property type="evidence" value="ECO:0007669"/>
    <property type="project" value="InterPro"/>
</dbReference>
<evidence type="ECO:0000313" key="5">
    <source>
        <dbReference type="Proteomes" id="UP000013827"/>
    </source>
</evidence>
<dbReference type="eggNOG" id="KOG0368">
    <property type="taxonomic scope" value="Eukaryota"/>
</dbReference>
<dbReference type="InterPro" id="IPR011762">
    <property type="entry name" value="COA_CT_N"/>
</dbReference>
<feature type="domain" description="CoA carboxyltransferase N-terminal" evidence="2">
    <location>
        <begin position="842"/>
        <end position="1180"/>
    </location>
</feature>
<evidence type="ECO:0008006" key="6">
    <source>
        <dbReference type="Google" id="ProtNLM"/>
    </source>
</evidence>
<dbReference type="RefSeq" id="XP_005788207.1">
    <property type="nucleotide sequence ID" value="XM_005788150.1"/>
</dbReference>
<organism evidence="4 5">
    <name type="scientific">Emiliania huxleyi (strain CCMP1516)</name>
    <dbReference type="NCBI Taxonomy" id="280463"/>
    <lineage>
        <taxon>Eukaryota</taxon>
        <taxon>Haptista</taxon>
        <taxon>Haptophyta</taxon>
        <taxon>Prymnesiophyceae</taxon>
        <taxon>Isochrysidales</taxon>
        <taxon>Noelaerhabdaceae</taxon>
        <taxon>Emiliania</taxon>
    </lineage>
</organism>
<dbReference type="EnsemblProtists" id="EOD35778">
    <property type="protein sequence ID" value="EOD35778"/>
    <property type="gene ID" value="EMIHUDRAFT_455280"/>
</dbReference>
<evidence type="ECO:0000313" key="4">
    <source>
        <dbReference type="EnsemblProtists" id="EOD35778"/>
    </source>
</evidence>
<dbReference type="PROSITE" id="PS50980">
    <property type="entry name" value="COA_CT_NTER"/>
    <property type="match status" value="1"/>
</dbReference>
<dbReference type="PANTHER" id="PTHR45728:SF3">
    <property type="entry name" value="ACETYL-COA CARBOXYLASE"/>
    <property type="match status" value="1"/>
</dbReference>
<dbReference type="SUPFAM" id="SSF52096">
    <property type="entry name" value="ClpP/crotonase"/>
    <property type="match status" value="2"/>
</dbReference>
<dbReference type="GeneID" id="17281048"/>
<dbReference type="PANTHER" id="PTHR45728">
    <property type="entry name" value="ACETYL-COA CARBOXYLASE, ISOFORM A"/>
    <property type="match status" value="1"/>
</dbReference>
<evidence type="ECO:0000259" key="2">
    <source>
        <dbReference type="PROSITE" id="PS50980"/>
    </source>
</evidence>
<accession>A0A0D3KJ43</accession>
<dbReference type="PROSITE" id="PS50989">
    <property type="entry name" value="COA_CT_CTER"/>
    <property type="match status" value="1"/>
</dbReference>
<dbReference type="SMR" id="A0A0D3KJ43"/>
<dbReference type="HOGENOM" id="CLU_000395_5_2_1"/>
<dbReference type="STRING" id="2903.R1DJU8"/>
<dbReference type="Proteomes" id="UP000013827">
    <property type="component" value="Unassembled WGS sequence"/>
</dbReference>
<dbReference type="InterPro" id="IPR034733">
    <property type="entry name" value="AcCoA_carboxyl_beta"/>
</dbReference>
<evidence type="ECO:0000259" key="3">
    <source>
        <dbReference type="PROSITE" id="PS50989"/>
    </source>
</evidence>
<dbReference type="Pfam" id="PF01039">
    <property type="entry name" value="Carboxyl_trans"/>
    <property type="match status" value="1"/>
</dbReference>
<dbReference type="SUPFAM" id="SSF51230">
    <property type="entry name" value="Single hybrid motif"/>
    <property type="match status" value="1"/>
</dbReference>
<dbReference type="GO" id="GO:0006633">
    <property type="term" value="P:fatty acid biosynthetic process"/>
    <property type="evidence" value="ECO:0007669"/>
    <property type="project" value="InterPro"/>
</dbReference>
<dbReference type="InterPro" id="IPR011053">
    <property type="entry name" value="Single_hybrid_motif"/>
</dbReference>
<dbReference type="CDD" id="cd06850">
    <property type="entry name" value="biotinyl_domain"/>
    <property type="match status" value="1"/>
</dbReference>
<dbReference type="Pfam" id="PF00364">
    <property type="entry name" value="Biotin_lipoyl"/>
    <property type="match status" value="1"/>
</dbReference>
<dbReference type="InterPro" id="IPR013537">
    <property type="entry name" value="AcCoA_COase_cen"/>
</dbReference>
<reference evidence="4" key="2">
    <citation type="submission" date="2024-10" db="UniProtKB">
        <authorList>
            <consortium name="EnsemblProtists"/>
        </authorList>
    </citation>
    <scope>IDENTIFICATION</scope>
</reference>
<keyword evidence="5" id="KW-1185">Reference proteome</keyword>
<dbReference type="Pfam" id="PF08326">
    <property type="entry name" value="ACC_central"/>
    <property type="match status" value="2"/>
</dbReference>
<dbReference type="InterPro" id="IPR049076">
    <property type="entry name" value="ACCA"/>
</dbReference>
<dbReference type="InterPro" id="IPR029045">
    <property type="entry name" value="ClpP/crotonase-like_dom_sf"/>
</dbReference>
<dbReference type="OMA" id="NTVYPYE"/>
<dbReference type="PaxDb" id="2903-EOD35778"/>
<dbReference type="GO" id="GO:0003989">
    <property type="term" value="F:acetyl-CoA carboxylase activity"/>
    <property type="evidence" value="ECO:0007669"/>
    <property type="project" value="InterPro"/>
</dbReference>
<dbReference type="PROSITE" id="PS50968">
    <property type="entry name" value="BIOTINYL_LIPOYL"/>
    <property type="match status" value="1"/>
</dbReference>
<sequence>MGDIRTTVEYLGELLNTPEFKDNTLDTAWLDGLIAAKSVSVEVEPQSAVINAAVYRGHKLIADNIAGFKESLDKGQLSTLALREMQGMPLELTYQDVKYSFTVTPKAPDAFDLVLSSTGQHIEVRTRRQADGSLYVSYGSETHQLFAKEEPLGLRMVLDGTTVLLPNVFDPSEMRSDVTGKLVRYLVDDGAPVEAGQPFAEAEAMKMLITIRASESGTLKHELSAGSIINQGDLLGSLELKDPSKVKKILPFEGLLAYQTPTEKEETTLQAFRASQKALELVMDGYVMEAEPQVQKLLAALSSINLVVGEVSDAMAALGNKLPADLDLALQSILSKTLAEHVATEDSKEAARLVDALRAAIADFIAGQPEGKQAELEGVVAPVQGVLDTYAPGLREHAIAAVTALLKRFMAVENTFAGMSTDQAIAAMLKSSPDDLNAVYEKALAHEQTPARVDLAISLLRSLYTFPERFGVQPLKALTPDMDVVAEISQLPGAQYKELALLSASGADSAAVSRSVVTNALLALFDDTQVGTAAMQAKPAGTVIEFRYQSQDKAQDDAQCPTSPDDLNAVYEKALAHEQTPARVDLAISLLRSLYTFPERFGVQPLKALTPDMDVVAEISQLPGAQYKELALVAAQYGQLALVPELASLSTAIPSLLSDYEPADASSPLNVLHIALNAPIGTGAGAEEALIATAQAAIESSAGVLKAKGVRLVSLMVPNPPKWPRLFSFTAANGFAEDPNRRNMYPTFYNALELDRLQNWNPVRLPAISHNSVVLLGSQGAGRGVQQRVFARGVTHSDAMDTPEAAEGALLKALDELQLAFLDKRVMPTASTHLFLHVLPPLETTPAPLIQKFKGAVARRIGTTYAYDFLGLFEKGVVKEWQAAIADGTHPAMPTNLLEAEELLLDEAGALAKGSRLVGENKVGMVGWHVTLKTPQFPEGRPLVIVANDCTVQSGSFGVAEDDFFDAVSKYARARGLPRLHIASNSGARIGLAEELKPYFKVAWNDPMDVAKGYKYLYFTEEDANRFTPGTDFHGEYITEGGEKRYKLDDIVGQKDGLGVENLRGSGMIAGETSAAYAETFTLSYVTGRSVGIGAYINRLAQRVIQMQNGPLLLTGFGALNKLLGKEVYTSQDQLGGPQIMLPNGVAHQLAIDDQDGVEKVLRWLSYVPKTASDSAFAAPAADPIDRPIGFLPTKTPYDPRHMLAGTVSADGTWLSGFFDQGSFTEYLADWGKSVVVGRARLGGVPMGVIAVETRLVEQRIPADPANPASRETVLAQAGQVWYPDSAYKTAQAIQDFNSAENLPLMVFANWRGFSGGTRDMFGEILKFGSYIVDNLRTYKHPVFAYIPPCGELRGGAWVVIDPTINEEMMEMYADADARGGILEPPGICEVKFRKPDLLKTMHRLDAKLQALSSELKIVEESPGSESEAQSLRSAIQARENTLLPLYAQISYEFADLHDRPGRMLAKGVVRDVVDWPNAREYFAWRVRRRLAQDGLVKALKGADANLAHADAVAKLADMMGGDWEDDRAVLGWFDSAKSQIDELVQQTRDAAIQKTVADLVDGLSAEAKAALLKSL</sequence>
<dbReference type="Gene3D" id="2.40.50.100">
    <property type="match status" value="1"/>
</dbReference>
<dbReference type="FunFam" id="2.40.460.10:FF:000001">
    <property type="entry name" value="Acetyl-CoA carboxylase 1"/>
    <property type="match status" value="1"/>
</dbReference>
<name>A0A0D3KJ43_EMIH1</name>
<feature type="domain" description="Lipoyl-binding" evidence="1">
    <location>
        <begin position="165"/>
        <end position="239"/>
    </location>
</feature>
<feature type="domain" description="CoA carboxyltransferase C-terminal" evidence="3">
    <location>
        <begin position="1184"/>
        <end position="1502"/>
    </location>
</feature>
<dbReference type="KEGG" id="ehx:EMIHUDRAFT_455280"/>
<dbReference type="Gene3D" id="2.40.460.10">
    <property type="entry name" value="Biotin dependent carboxylase carboxyltransferase"/>
    <property type="match status" value="1"/>
</dbReference>
<dbReference type="Pfam" id="PF21385">
    <property type="entry name" value="ACCA_BT"/>
    <property type="match status" value="1"/>
</dbReference>
<dbReference type="FunFam" id="3.90.226.10:FF:000010">
    <property type="entry name" value="acetyl-CoA carboxylase isoform X2"/>
    <property type="match status" value="1"/>
</dbReference>
<dbReference type="Gene3D" id="3.90.226.10">
    <property type="entry name" value="2-enoyl-CoA Hydratase, Chain A, domain 1"/>
    <property type="match status" value="2"/>
</dbReference>
<proteinExistence type="predicted"/>
<evidence type="ECO:0000259" key="1">
    <source>
        <dbReference type="PROSITE" id="PS50968"/>
    </source>
</evidence>
<dbReference type="InterPro" id="IPR049074">
    <property type="entry name" value="ACCA_BT"/>
</dbReference>
<dbReference type="FunFam" id="2.40.50.100:FF:000005">
    <property type="entry name" value="Acetyl-CoA carboxylase 1"/>
    <property type="match status" value="1"/>
</dbReference>
<dbReference type="InterPro" id="IPR000089">
    <property type="entry name" value="Biotin_lipoyl"/>
</dbReference>